<organism evidence="1">
    <name type="scientific">Rhizophora mucronata</name>
    <name type="common">Asiatic mangrove</name>
    <dbReference type="NCBI Taxonomy" id="61149"/>
    <lineage>
        <taxon>Eukaryota</taxon>
        <taxon>Viridiplantae</taxon>
        <taxon>Streptophyta</taxon>
        <taxon>Embryophyta</taxon>
        <taxon>Tracheophyta</taxon>
        <taxon>Spermatophyta</taxon>
        <taxon>Magnoliopsida</taxon>
        <taxon>eudicotyledons</taxon>
        <taxon>Gunneridae</taxon>
        <taxon>Pentapetalae</taxon>
        <taxon>rosids</taxon>
        <taxon>fabids</taxon>
        <taxon>Malpighiales</taxon>
        <taxon>Rhizophoraceae</taxon>
        <taxon>Rhizophora</taxon>
    </lineage>
</organism>
<name>A0A2P2N2R9_RHIMU</name>
<evidence type="ECO:0000313" key="1">
    <source>
        <dbReference type="EMBL" id="MBX36758.1"/>
    </source>
</evidence>
<dbReference type="AlphaFoldDB" id="A0A2P2N2R9"/>
<sequence>MFLLLWYSHMSMEIFGLHVSLQNISPILFIGMMNNNCHFPLL</sequence>
<reference evidence="1" key="1">
    <citation type="submission" date="2018-02" db="EMBL/GenBank/DDBJ databases">
        <title>Rhizophora mucronata_Transcriptome.</title>
        <authorList>
            <person name="Meera S.P."/>
            <person name="Sreeshan A."/>
            <person name="Augustine A."/>
        </authorList>
    </citation>
    <scope>NUCLEOTIDE SEQUENCE</scope>
    <source>
        <tissue evidence="1">Leaf</tissue>
    </source>
</reference>
<accession>A0A2P2N2R9</accession>
<proteinExistence type="predicted"/>
<protein>
    <submittedName>
        <fullName evidence="1">Uncharacterized protein</fullName>
    </submittedName>
</protein>
<dbReference type="EMBL" id="GGEC01056274">
    <property type="protein sequence ID" value="MBX36758.1"/>
    <property type="molecule type" value="Transcribed_RNA"/>
</dbReference>